<dbReference type="GO" id="GO:0007031">
    <property type="term" value="P:peroxisome organization"/>
    <property type="evidence" value="ECO:0007669"/>
    <property type="project" value="TreeGrafter"/>
</dbReference>
<dbReference type="GO" id="GO:0005778">
    <property type="term" value="C:peroxisomal membrane"/>
    <property type="evidence" value="ECO:0007669"/>
    <property type="project" value="UniProtKB-ARBA"/>
</dbReference>
<evidence type="ECO:0000259" key="6">
    <source>
        <dbReference type="SMART" id="SM00693"/>
    </source>
</evidence>
<dbReference type="InParanoid" id="G8YL82"/>
<dbReference type="InterPro" id="IPR010482">
    <property type="entry name" value="TECPR1-like_DysF"/>
</dbReference>
<dbReference type="eggNOG" id="ENOG502S05F">
    <property type="taxonomic scope" value="Eukaryota"/>
</dbReference>
<dbReference type="STRING" id="559304.G8YL82"/>
<organism evidence="8 9">
    <name type="scientific">Pichia sorbitophila (strain ATCC MYA-4447 / BCRC 22081 / CBS 7064 / NBRC 10061 / NRRL Y-12695)</name>
    <name type="common">Hybrid yeast</name>
    <dbReference type="NCBI Taxonomy" id="559304"/>
    <lineage>
        <taxon>Eukaryota</taxon>
        <taxon>Fungi</taxon>
        <taxon>Dikarya</taxon>
        <taxon>Ascomycota</taxon>
        <taxon>Saccharomycotina</taxon>
        <taxon>Pichiomycetes</taxon>
        <taxon>Debaryomycetaceae</taxon>
        <taxon>Millerozyma</taxon>
    </lineage>
</organism>
<protein>
    <submittedName>
        <fullName evidence="8">Piso0_001601 protein</fullName>
    </submittedName>
</protein>
<dbReference type="EMBL" id="FO082054">
    <property type="protein sequence ID" value="CCE88816.1"/>
    <property type="molecule type" value="Genomic_DNA"/>
</dbReference>
<reference evidence="8 9" key="1">
    <citation type="journal article" date="2012" name="G3 (Bethesda)">
        <title>Pichia sorbitophila, an interspecies yeast hybrid reveals early steps of genome resolution following polyploidization.</title>
        <authorList>
            <person name="Leh Louis V."/>
            <person name="Despons L."/>
            <person name="Friedrich A."/>
            <person name="Martin T."/>
            <person name="Durrens P."/>
            <person name="Casaregola S."/>
            <person name="Neuveglise C."/>
            <person name="Fairhead C."/>
            <person name="Marck C."/>
            <person name="Cruz J.A."/>
            <person name="Straub M.L."/>
            <person name="Kugler V."/>
            <person name="Sacerdot C."/>
            <person name="Uzunov Z."/>
            <person name="Thierry A."/>
            <person name="Weiss S."/>
            <person name="Bleykasten C."/>
            <person name="De Montigny J."/>
            <person name="Jacques N."/>
            <person name="Jung P."/>
            <person name="Lemaire M."/>
            <person name="Mallet S."/>
            <person name="Morel G."/>
            <person name="Richard G.F."/>
            <person name="Sarkar A."/>
            <person name="Savel G."/>
            <person name="Schacherer J."/>
            <person name="Seret M.L."/>
            <person name="Talla E."/>
            <person name="Samson G."/>
            <person name="Jubin C."/>
            <person name="Poulain J."/>
            <person name="Vacherie B."/>
            <person name="Barbe V."/>
            <person name="Pelletier E."/>
            <person name="Sherman D.J."/>
            <person name="Westhof E."/>
            <person name="Weissenbach J."/>
            <person name="Baret P.V."/>
            <person name="Wincker P."/>
            <person name="Gaillardin C."/>
            <person name="Dujon B."/>
            <person name="Souciet J.L."/>
        </authorList>
    </citation>
    <scope>NUCLEOTIDE SEQUENCE [LARGE SCALE GENOMIC DNA]</scope>
    <source>
        <strain evidence="9">ATCC MYA-4447 / BCRC 22081 / CBS 7064 / NBRC 10061 / NRRL Y-12695</strain>
    </source>
</reference>
<feature type="domain" description="Peroxin/Ferlin" evidence="7">
    <location>
        <begin position="351"/>
        <end position="384"/>
    </location>
</feature>
<accession>G8YL82</accession>
<dbReference type="PANTHER" id="PTHR31679">
    <property type="entry name" value="PEROXISOMAL MEMBRANE PROTEIN PEX30-RELATED"/>
    <property type="match status" value="1"/>
</dbReference>
<comment type="subcellular location">
    <subcellularLocation>
        <location evidence="1">Endomembrane system</location>
        <topology evidence="1">Multi-pass membrane protein</topology>
    </subcellularLocation>
</comment>
<evidence type="ECO:0000259" key="7">
    <source>
        <dbReference type="SMART" id="SM00694"/>
    </source>
</evidence>
<evidence type="ECO:0000256" key="1">
    <source>
        <dbReference type="ARBA" id="ARBA00004127"/>
    </source>
</evidence>
<evidence type="ECO:0000313" key="9">
    <source>
        <dbReference type="Proteomes" id="UP000005222"/>
    </source>
</evidence>
<keyword evidence="2 5" id="KW-0812">Transmembrane</keyword>
<proteinExistence type="predicted"/>
<evidence type="ECO:0000313" key="8">
    <source>
        <dbReference type="EMBL" id="CCE88816.1"/>
    </source>
</evidence>
<dbReference type="InterPro" id="IPR052646">
    <property type="entry name" value="Peroxisomal_PEX28-32"/>
</dbReference>
<gene>
    <name evidence="8" type="primary">Piso0_001601</name>
    <name evidence="8" type="ORF">GNLVRS01_PISO0F09971g</name>
</gene>
<dbReference type="Pfam" id="PF06398">
    <property type="entry name" value="Pex24p"/>
    <property type="match status" value="1"/>
</dbReference>
<evidence type="ECO:0000256" key="3">
    <source>
        <dbReference type="ARBA" id="ARBA00022989"/>
    </source>
</evidence>
<feature type="domain" description="Peroxin/Ferlin" evidence="6">
    <location>
        <begin position="266"/>
        <end position="340"/>
    </location>
</feature>
<dbReference type="HOGENOM" id="CLU_016397_0_0_1"/>
<dbReference type="OrthoDB" id="5586090at2759"/>
<keyword evidence="9" id="KW-1185">Reference proteome</keyword>
<name>G8YL82_PICSO</name>
<sequence length="389" mass="45952">MSENRKDIAYASFEPTDDELLTLNTNNRLLVESPILSSALSNIFPYLLLIDNFLEITTWTNEDKYQNFLLIVFYVVAVLYWNYLSYIIIPITIATVFSCLVWSINSVIYDSKWNEKPTIDEILHTLHNITARFEMLLRPIRNIPFSTKSMIKVTIITTLVTPLHVALLRYIISPKNYICFWGTFVLTYHSPLSFTFRRLLWRSFYVRLLTFCMTGMNIRLSSSPVSSYNIDLSKNDFDGLDTSSKSSILADFKIENKKMISATELQQTVIFEILENERRWIGVGWSKVMMPNDRPYYCYEYSQNESPPIFNDDDHFTFPTFASDLYDYKWRWLDTNWTIDEEFNRGKNSDGWVYYDNSWSNPAPEDGFTRFTRSRKWMRKAVLTIHKQD</sequence>
<dbReference type="Proteomes" id="UP000005222">
    <property type="component" value="Chromosome F"/>
</dbReference>
<keyword evidence="3 5" id="KW-1133">Transmembrane helix</keyword>
<dbReference type="SMART" id="SM00693">
    <property type="entry name" value="DysFN"/>
    <property type="match status" value="1"/>
</dbReference>
<evidence type="ECO:0000256" key="5">
    <source>
        <dbReference type="SAM" id="Phobius"/>
    </source>
</evidence>
<dbReference type="AlphaFoldDB" id="G8YL82"/>
<dbReference type="OMA" id="GFSRYTR"/>
<feature type="transmembrane region" description="Helical" evidence="5">
    <location>
        <begin position="65"/>
        <end position="81"/>
    </location>
</feature>
<feature type="transmembrane region" description="Helical" evidence="5">
    <location>
        <begin position="178"/>
        <end position="200"/>
    </location>
</feature>
<dbReference type="PANTHER" id="PTHR31679:SF2">
    <property type="entry name" value="PEROXISOMAL MEMBRANE PROTEIN PEX30-RELATED"/>
    <property type="match status" value="1"/>
</dbReference>
<dbReference type="InterPro" id="IPR006614">
    <property type="entry name" value="Peroxin/Ferlin"/>
</dbReference>
<dbReference type="SMART" id="SM00694">
    <property type="entry name" value="DysFC"/>
    <property type="match status" value="1"/>
</dbReference>
<evidence type="ECO:0000256" key="4">
    <source>
        <dbReference type="ARBA" id="ARBA00023136"/>
    </source>
</evidence>
<feature type="transmembrane region" description="Helical" evidence="5">
    <location>
        <begin position="150"/>
        <end position="172"/>
    </location>
</feature>
<dbReference type="GO" id="GO:0012505">
    <property type="term" value="C:endomembrane system"/>
    <property type="evidence" value="ECO:0007669"/>
    <property type="project" value="UniProtKB-SubCell"/>
</dbReference>
<evidence type="ECO:0000256" key="2">
    <source>
        <dbReference type="ARBA" id="ARBA00022692"/>
    </source>
</evidence>
<keyword evidence="4 5" id="KW-0472">Membrane</keyword>
<feature type="transmembrane region" description="Helical" evidence="5">
    <location>
        <begin position="87"/>
        <end position="109"/>
    </location>
</feature>